<evidence type="ECO:0000313" key="3">
    <source>
        <dbReference type="Proteomes" id="UP000801428"/>
    </source>
</evidence>
<dbReference type="AlphaFoldDB" id="A0A9P4TD53"/>
<name>A0A9P4TD53_CURKU</name>
<proteinExistence type="predicted"/>
<dbReference type="OrthoDB" id="2306919at2759"/>
<reference evidence="2" key="1">
    <citation type="submission" date="2019-04" db="EMBL/GenBank/DDBJ databases">
        <title>Sequencing of skin fungus with MAO and IRED activity.</title>
        <authorList>
            <person name="Marsaioli A.J."/>
            <person name="Bonatto J.M.C."/>
            <person name="Reis Junior O."/>
        </authorList>
    </citation>
    <scope>NUCLEOTIDE SEQUENCE</scope>
    <source>
        <strain evidence="2">30M1</strain>
    </source>
</reference>
<keyword evidence="3" id="KW-1185">Reference proteome</keyword>
<feature type="region of interest" description="Disordered" evidence="1">
    <location>
        <begin position="111"/>
        <end position="136"/>
    </location>
</feature>
<evidence type="ECO:0000313" key="2">
    <source>
        <dbReference type="EMBL" id="KAF3000885.1"/>
    </source>
</evidence>
<dbReference type="Proteomes" id="UP000801428">
    <property type="component" value="Unassembled WGS sequence"/>
</dbReference>
<organism evidence="2 3">
    <name type="scientific">Curvularia kusanoi</name>
    <name type="common">Cochliobolus kusanoi</name>
    <dbReference type="NCBI Taxonomy" id="90978"/>
    <lineage>
        <taxon>Eukaryota</taxon>
        <taxon>Fungi</taxon>
        <taxon>Dikarya</taxon>
        <taxon>Ascomycota</taxon>
        <taxon>Pezizomycotina</taxon>
        <taxon>Dothideomycetes</taxon>
        <taxon>Pleosporomycetidae</taxon>
        <taxon>Pleosporales</taxon>
        <taxon>Pleosporineae</taxon>
        <taxon>Pleosporaceae</taxon>
        <taxon>Curvularia</taxon>
    </lineage>
</organism>
<feature type="compositionally biased region" description="Basic and acidic residues" evidence="1">
    <location>
        <begin position="124"/>
        <end position="136"/>
    </location>
</feature>
<accession>A0A9P4TD53</accession>
<gene>
    <name evidence="2" type="ORF">E8E13_007857</name>
</gene>
<protein>
    <submittedName>
        <fullName evidence="2">Uncharacterized protein</fullName>
    </submittedName>
</protein>
<comment type="caution">
    <text evidence="2">The sequence shown here is derived from an EMBL/GenBank/DDBJ whole genome shotgun (WGS) entry which is preliminary data.</text>
</comment>
<sequence length="252" mass="27334">MSTPTKTYTSISHTLLTTHAASLTPSPPPSLKPTTPSLTASISSLLLHPCVETTLHLLNADLSSAHFLVRHMQSPPAVEGMLLHGILHRIEGDMDNARAWVGDVGDACEGWVPKKGPKGPQGGEKGEQGEQGERLEEDVLRKVGMTAEGEEEGMEAGLLRWVYGGSAQEARARALGLVDAVEAWRKRKGGEAERERLDAQAREELGRVLQWCEAKFGTREWSDASSAWVKNSEEIQSISDGMVSGGKGRRDF</sequence>
<dbReference type="EMBL" id="SWKU01000014">
    <property type="protein sequence ID" value="KAF3000885.1"/>
    <property type="molecule type" value="Genomic_DNA"/>
</dbReference>
<evidence type="ECO:0000256" key="1">
    <source>
        <dbReference type="SAM" id="MobiDB-lite"/>
    </source>
</evidence>